<proteinExistence type="predicted"/>
<dbReference type="AlphaFoldDB" id="A0AAD8AGJ2"/>
<accession>A0AAD8AGJ2</accession>
<gene>
    <name evidence="2" type="ORF">L9F63_010656</name>
</gene>
<evidence type="ECO:0000313" key="2">
    <source>
        <dbReference type="EMBL" id="KAJ9598641.1"/>
    </source>
</evidence>
<sequence length="111" mass="12810">HHKHDRTVQIRKTMHRFKASEPLPTKFSIHLQSLILLDKYYREFGLTLPLKLSRSLVPYVITHYTSILVQSGLTLNESRHRSKNGERLVHCKRGPPAPPPPSTRHTTLSGR</sequence>
<feature type="non-terminal residue" evidence="2">
    <location>
        <position position="1"/>
    </location>
</feature>
<evidence type="ECO:0000256" key="1">
    <source>
        <dbReference type="SAM" id="MobiDB-lite"/>
    </source>
</evidence>
<reference evidence="2" key="1">
    <citation type="journal article" date="2023" name="IScience">
        <title>Live-bearing cockroach genome reveals convergent evolutionary mechanisms linked to viviparity in insects and beyond.</title>
        <authorList>
            <person name="Fouks B."/>
            <person name="Harrison M.C."/>
            <person name="Mikhailova A.A."/>
            <person name="Marchal E."/>
            <person name="English S."/>
            <person name="Carruthers M."/>
            <person name="Jennings E.C."/>
            <person name="Chiamaka E.L."/>
            <person name="Frigard R.A."/>
            <person name="Pippel M."/>
            <person name="Attardo G.M."/>
            <person name="Benoit J.B."/>
            <person name="Bornberg-Bauer E."/>
            <person name="Tobe S.S."/>
        </authorList>
    </citation>
    <scope>NUCLEOTIDE SEQUENCE</scope>
    <source>
        <strain evidence="2">Stay&amp;Tobe</strain>
    </source>
</reference>
<organism evidence="2 3">
    <name type="scientific">Diploptera punctata</name>
    <name type="common">Pacific beetle cockroach</name>
    <dbReference type="NCBI Taxonomy" id="6984"/>
    <lineage>
        <taxon>Eukaryota</taxon>
        <taxon>Metazoa</taxon>
        <taxon>Ecdysozoa</taxon>
        <taxon>Arthropoda</taxon>
        <taxon>Hexapoda</taxon>
        <taxon>Insecta</taxon>
        <taxon>Pterygota</taxon>
        <taxon>Neoptera</taxon>
        <taxon>Polyneoptera</taxon>
        <taxon>Dictyoptera</taxon>
        <taxon>Blattodea</taxon>
        <taxon>Blaberoidea</taxon>
        <taxon>Blaberidae</taxon>
        <taxon>Diplopterinae</taxon>
        <taxon>Diploptera</taxon>
    </lineage>
</organism>
<feature type="non-terminal residue" evidence="2">
    <location>
        <position position="111"/>
    </location>
</feature>
<evidence type="ECO:0000313" key="3">
    <source>
        <dbReference type="Proteomes" id="UP001233999"/>
    </source>
</evidence>
<reference evidence="2" key="2">
    <citation type="submission" date="2023-05" db="EMBL/GenBank/DDBJ databases">
        <authorList>
            <person name="Fouks B."/>
        </authorList>
    </citation>
    <scope>NUCLEOTIDE SEQUENCE</scope>
    <source>
        <strain evidence="2">Stay&amp;Tobe</strain>
        <tissue evidence="2">Testes</tissue>
    </source>
</reference>
<protein>
    <submittedName>
        <fullName evidence="2">Uncharacterized protein</fullName>
    </submittedName>
</protein>
<name>A0AAD8AGJ2_DIPPU</name>
<keyword evidence="3" id="KW-1185">Reference proteome</keyword>
<dbReference type="EMBL" id="JASPKZ010001200">
    <property type="protein sequence ID" value="KAJ9598641.1"/>
    <property type="molecule type" value="Genomic_DNA"/>
</dbReference>
<feature type="region of interest" description="Disordered" evidence="1">
    <location>
        <begin position="76"/>
        <end position="111"/>
    </location>
</feature>
<comment type="caution">
    <text evidence="2">The sequence shown here is derived from an EMBL/GenBank/DDBJ whole genome shotgun (WGS) entry which is preliminary data.</text>
</comment>
<feature type="compositionally biased region" description="Basic and acidic residues" evidence="1">
    <location>
        <begin position="77"/>
        <end position="89"/>
    </location>
</feature>
<dbReference type="Proteomes" id="UP001233999">
    <property type="component" value="Unassembled WGS sequence"/>
</dbReference>